<accession>A0A3N0EU04</accession>
<dbReference type="Pfam" id="PF13715">
    <property type="entry name" value="CarbopepD_reg_2"/>
    <property type="match status" value="1"/>
</dbReference>
<dbReference type="Proteomes" id="UP000267469">
    <property type="component" value="Unassembled WGS sequence"/>
</dbReference>
<dbReference type="EMBL" id="RJTM01000027">
    <property type="protein sequence ID" value="RNL91358.1"/>
    <property type="molecule type" value="Genomic_DNA"/>
</dbReference>
<sequence>MQQSRKNKVLLLLLPFSLYGIHAQNRLKGKVESSFSDVTGVHVINKTQESATITDAYGYFDIPAQEGDTLLFSAVQLRKEEIIVTAGILQTPSFVIHLTEQVTELDEVVLKNLTGNLDTDLRRIRTDSVTAIHMGLPNATKRLPTQTERRLNEATTGGGFIPLNPIINAISGRTRMLKDRLQKERETAKLEKIRVSFNKDFFISLGIPEEKIYDFLYFCSVQAGYNQILGADNNMLLQQFLQKQAEAYIKLNTSPLISKD</sequence>
<evidence type="ECO:0000313" key="2">
    <source>
        <dbReference type="Proteomes" id="UP000267469"/>
    </source>
</evidence>
<keyword evidence="2" id="KW-1185">Reference proteome</keyword>
<comment type="caution">
    <text evidence="1">The sequence shown here is derived from an EMBL/GenBank/DDBJ whole genome shotgun (WGS) entry which is preliminary data.</text>
</comment>
<protein>
    <recommendedName>
        <fullName evidence="3">Carboxypeptidase-like regulatory domain-containing protein</fullName>
    </recommendedName>
</protein>
<organism evidence="1 2">
    <name type="scientific">Sinomicrobium pectinilyticum</name>
    <dbReference type="NCBI Taxonomy" id="1084421"/>
    <lineage>
        <taxon>Bacteria</taxon>
        <taxon>Pseudomonadati</taxon>
        <taxon>Bacteroidota</taxon>
        <taxon>Flavobacteriia</taxon>
        <taxon>Flavobacteriales</taxon>
        <taxon>Flavobacteriaceae</taxon>
        <taxon>Sinomicrobium</taxon>
    </lineage>
</organism>
<proteinExistence type="predicted"/>
<evidence type="ECO:0008006" key="3">
    <source>
        <dbReference type="Google" id="ProtNLM"/>
    </source>
</evidence>
<evidence type="ECO:0000313" key="1">
    <source>
        <dbReference type="EMBL" id="RNL91358.1"/>
    </source>
</evidence>
<reference evidence="1 2" key="1">
    <citation type="submission" date="2018-10" db="EMBL/GenBank/DDBJ databases">
        <title>Sinomicrobium pectinilyticum sp. nov., a pectinase-producing bacterium isolated from alkaline and saline soil, and emended description of the genus Sinomicrobium.</title>
        <authorList>
            <person name="Cheng B."/>
            <person name="Li C."/>
            <person name="Lai Q."/>
            <person name="Du M."/>
            <person name="Shao Z."/>
            <person name="Xu P."/>
            <person name="Yang C."/>
        </authorList>
    </citation>
    <scope>NUCLEOTIDE SEQUENCE [LARGE SCALE GENOMIC DNA]</scope>
    <source>
        <strain evidence="1 2">5DNS001</strain>
    </source>
</reference>
<dbReference type="AlphaFoldDB" id="A0A3N0EU04"/>
<dbReference type="RefSeq" id="WP_123214897.1">
    <property type="nucleotide sequence ID" value="NZ_RJTM01000027.1"/>
</dbReference>
<name>A0A3N0EU04_SINP1</name>
<dbReference type="OrthoDB" id="1427655at2"/>
<gene>
    <name evidence="1" type="ORF">ED312_04915</name>
</gene>
<dbReference type="InterPro" id="IPR008969">
    <property type="entry name" value="CarboxyPept-like_regulatory"/>
</dbReference>
<dbReference type="SUPFAM" id="SSF49464">
    <property type="entry name" value="Carboxypeptidase regulatory domain-like"/>
    <property type="match status" value="1"/>
</dbReference>